<dbReference type="GO" id="GO:0031177">
    <property type="term" value="F:phosphopantetheine binding"/>
    <property type="evidence" value="ECO:0007669"/>
    <property type="project" value="InterPro"/>
</dbReference>
<comment type="similarity">
    <text evidence="2">Belongs to the ATP-dependent AMP-binding enzyme family.</text>
</comment>
<protein>
    <submittedName>
        <fullName evidence="7">Surfactin family lipopeptide synthetase A/fengycin family lipopeptide synthetase D</fullName>
    </submittedName>
</protein>
<dbReference type="PANTHER" id="PTHR45527">
    <property type="entry name" value="NONRIBOSOMAL PEPTIDE SYNTHETASE"/>
    <property type="match status" value="1"/>
</dbReference>
<dbReference type="Pfam" id="PF13193">
    <property type="entry name" value="AMP-binding_C"/>
    <property type="match status" value="3"/>
</dbReference>
<dbReference type="Gene3D" id="3.40.50.980">
    <property type="match status" value="2"/>
</dbReference>
<evidence type="ECO:0000256" key="4">
    <source>
        <dbReference type="ARBA" id="ARBA00022553"/>
    </source>
</evidence>
<dbReference type="SMART" id="SM00823">
    <property type="entry name" value="PKS_PP"/>
    <property type="match status" value="2"/>
</dbReference>
<comment type="cofactor">
    <cofactor evidence="1">
        <name>pantetheine 4'-phosphate</name>
        <dbReference type="ChEBI" id="CHEBI:47942"/>
    </cofactor>
</comment>
<name>A0A366EIF5_9BACI</name>
<dbReference type="FunFam" id="3.40.50.980:FF:000002">
    <property type="entry name" value="Enterobactin synthetase component F"/>
    <property type="match status" value="1"/>
</dbReference>
<dbReference type="EMBL" id="QNRJ01000020">
    <property type="protein sequence ID" value="RBP01239.1"/>
    <property type="molecule type" value="Genomic_DNA"/>
</dbReference>
<dbReference type="InterPro" id="IPR006162">
    <property type="entry name" value="Ppantetheine_attach_site"/>
</dbReference>
<evidence type="ECO:0000259" key="6">
    <source>
        <dbReference type="PROSITE" id="PS50075"/>
    </source>
</evidence>
<dbReference type="InterPro" id="IPR042099">
    <property type="entry name" value="ANL_N_sf"/>
</dbReference>
<feature type="domain" description="Carrier" evidence="6">
    <location>
        <begin position="2257"/>
        <end position="2332"/>
    </location>
</feature>
<evidence type="ECO:0000256" key="1">
    <source>
        <dbReference type="ARBA" id="ARBA00001957"/>
    </source>
</evidence>
<dbReference type="Gene3D" id="3.30.300.30">
    <property type="match status" value="3"/>
</dbReference>
<evidence type="ECO:0000256" key="3">
    <source>
        <dbReference type="ARBA" id="ARBA00022450"/>
    </source>
</evidence>
<dbReference type="Gene3D" id="2.30.38.10">
    <property type="entry name" value="Luciferase, Domain 3"/>
    <property type="match status" value="1"/>
</dbReference>
<dbReference type="GO" id="GO:0017000">
    <property type="term" value="P:antibiotic biosynthetic process"/>
    <property type="evidence" value="ECO:0007669"/>
    <property type="project" value="UniProtKB-KW"/>
</dbReference>
<sequence length="2610" mass="299946">HPFRENEKMYRSGDLARLLPNGEIEYLGRIDHQVKIRGYRIELGEIESQLMSHPSIKEAVVIDRENDQGDKTLVAYYVTTNDVTPSQVKEHLSTRLPSYMVPSFYSVIDAIPLTSNGKVDRKALPEISETMELQENYVAPSTLTEQALVEIWEDVLGVKNIGTDDNFFDLGGHSLKVANLASTIFKVLNIDLPIHKIFENPTIRQLALILEGTNETGFNEISLAPKKEYYEVSSSQKRLLVIDQLEEPNTSYNMPGVFEIEGELDGERFKEAFIKLMERHESLRTSFEFLDGKPIQRIHHAPKVDIEYEECHETSSEEIIKSFIRPFQLDKAPLFRVKLLKLAEEKHLFLFDMHHIISDGISMNIFIKEFSDLYTGKELSTLKLQYKDFSEWQNEMLASGSFKDQEEYWRGEFSDTVPVLELPTDFPRPKQKSNKGKRLTLEVGEELTDDLKKLAADTGCTLYMTLLAAYNVLLHKYTGQDDIVVGTPVVGRSHPDLQETIGMFVNTLPLRNKPQKEKTFNDFLKEVKENSLKAFENQDYPFEKIVDILAGKVKHGTTPIFNTLFVMVNENMSNIESSYFKINPVPYQTNSTQFDITLYIHQLQNNIVFSVDYSTELFKEKKVENLLGNFKELLYGITENRNGKISSLNFLSKDEKDVILNQFNKNPEELSDSSTLVEWLEKQAINNPNKVAVKYNEGILTFDELNKEANQLARLLTNEKNIQPDEIIGIITDRSKEMLIGIFAILKTGAAYLPVNPVFPDERIEYMLNDSGCSLILVNRSVKEDLTFFNGNIININEIPHKNESKENINKVIKPFHLAYVIYTSGSTGMPKGVMIEHRSVINRINWMNKKYPINGNDVIMQKTPFTFDVSVWEIFWWTLSGSKVFLLNKDEEKYPEQVTNEIYKNKVTTMHFVPSMLNAFLSFLEENSNELMKLKSLKWVFVSGEALKPSHVVKFEKIIKEKNHDVELINLYGPTEATVDVSYFDTDNYNSFSYNSVPIGKPIDNLQLYILNQENQLQPIGVNGEICISGIGVGRGYINQVDLTKEKFIRNPINPNMILYKTGDIGRWLEDGNIEYLGRIDHQVKIRGYRIELGEIESNLVNCNGVDDCVVIDRENENGDKYLCAYVVSKQEVSISDIKKELSLKLPSYSVPSYFVRLDAIPLTPNGKADRKVLPEPVQQFEIDTPFVEPISNTEKITADVWQSVLGVKRVGLQDNYFDLGGDSIKSISIISKLNKAFGRNLHVSDLYEKSTVGEISDLIEKREGESTSNFLKDIQLKFTSLKERIEEKHPQLTKETEDIFPMSDIELGMVYHSIANPKEAIYHDQFVYQINDNDFKLNIFQKAFEEMMNKHGILRTSFNLEDYEVPVQLVHKKVETKLQVENLEGLEQSEQEDFIKTHLKKDRNEPFSPVKAPLWRIKIYLLGEGYICLTWSFHHAIMDGWSVASFFTELSNTYFEIKNNPEYRLENLKSNYKDYVVEQFALKDDEEIRSYWQEELSDYKVLELPYVEEKNTGEVEELKVVRKLDQKLIDNLTKIAKELNSDLKSISFMAYLYAMHMVTNEKDLTIGVVENNRPVCEDSDRIIGCFLNTVPVRMNITGEETWAGLINDTKEKLGKIKKYGRISLKEIKEMVNTVESPKGPIFNSIFNYVDFYIYKESQLKENIKSDLQLENYEKTEIPIELLFSRTLNKTFVQVKSNSNFMSEEQMNDLVNHFYTILNKLVNNDYTGYIKAELMKENLPKLIDTPSNQTHFNLNNIKTVQEMFRQQVKDNPNKVAVNYKNKEVTYRELDIQSDKVACFLSNEYLLDKNQFVGVMLEKSEKYLVAILGILKAGGAFLPIDPSLPINRINHMIEDSNSKGIIFEKTKNQLDPGLEGRYIALEEILNDETFNEDVDITNSLDDAAYMIYTSGTTGRPKGVIIEQRNLFNFFESMSQSLKLRQIEKMLSVTSISFDISILEVLWTIVNGIEVVLKPDNQIDQDYDSYLKHSITLLQTTPSRLKLLIEDKNSHCFLNNLRTILIGGEQLSEKVIKDLRSLTNAELFNLYGPTETTIWSCIYKIEEDNKNYIGKPLLNTKVYLLDEDNNPLPPGVIGNVFISGLGVGRGYHEKVELTQEKFTIDPFCNKEMYMYNTGDLAVLLNNGNLKFIGRKDSSQVKLRGYRIELLEIEKNIDSYQLVSESKVIIKNDSIKAFLITEKDFDVNNLREYLTEKLPKYMLPSQFVILDSFPLTPNGKINVLELEKHNSLQTNAINHYYSPPVNKIQEKICDIYREVLLVDQISIKESFFDIGGDSLKTISVLSKINHTFNVNIPLIEFHKTSTVEKIANLVEKNYKVYRDGIITLQKGNKEKFSPLFLIHPHNGGIENYYELVKLLDFTEKPVYGIQAFGYETEVPAIDSLSKMVEKYIEEMFTVQPKGPYMIAGWSLGGTIAYEIAKQLERNGETVEYLGLIDTHPRYDMNPKELNIKSLLTRYGNLLNIDSNTFNNVSVDEGFDIILEKGKAENIFSDMEDTSSLRRKLEVIRANEVIMNKYSIEGQVSSDVTLYHVREFAEGLNVLVSYEDWESRTTGKLKSLVIPGNHQNLMTQPYVKVLAKLLKEDLINSPRSKLVNI</sequence>
<dbReference type="PANTHER" id="PTHR45527:SF1">
    <property type="entry name" value="FATTY ACID SYNTHASE"/>
    <property type="match status" value="1"/>
</dbReference>
<dbReference type="SUPFAM" id="SSF53474">
    <property type="entry name" value="alpha/beta-Hydrolases"/>
    <property type="match status" value="1"/>
</dbReference>
<proteinExistence type="inferred from homology"/>
<dbReference type="Gene3D" id="3.40.50.12780">
    <property type="entry name" value="N-terminal domain of ligase-like"/>
    <property type="match status" value="2"/>
</dbReference>
<gene>
    <name evidence="7" type="ORF">DET59_12040</name>
</gene>
<dbReference type="Pfam" id="PF00501">
    <property type="entry name" value="AMP-binding"/>
    <property type="match status" value="2"/>
</dbReference>
<dbReference type="SUPFAM" id="SSF47336">
    <property type="entry name" value="ACP-like"/>
    <property type="match status" value="3"/>
</dbReference>
<dbReference type="OrthoDB" id="9765680at2"/>
<dbReference type="InterPro" id="IPR001242">
    <property type="entry name" value="Condensation_dom"/>
</dbReference>
<dbReference type="FunFam" id="3.30.300.30:FF:000010">
    <property type="entry name" value="Enterobactin synthetase component F"/>
    <property type="match status" value="2"/>
</dbReference>
<comment type="caution">
    <text evidence="7">The sequence shown here is derived from an EMBL/GenBank/DDBJ whole genome shotgun (WGS) entry which is preliminary data.</text>
</comment>
<dbReference type="Pfam" id="PF00975">
    <property type="entry name" value="Thioesterase"/>
    <property type="match status" value="1"/>
</dbReference>
<dbReference type="Proteomes" id="UP000252118">
    <property type="component" value="Unassembled WGS sequence"/>
</dbReference>
<dbReference type="PROSITE" id="PS00012">
    <property type="entry name" value="PHOSPHOPANTETHEINE"/>
    <property type="match status" value="1"/>
</dbReference>
<dbReference type="GO" id="GO:0044550">
    <property type="term" value="P:secondary metabolite biosynthetic process"/>
    <property type="evidence" value="ECO:0007669"/>
    <property type="project" value="UniProtKB-ARBA"/>
</dbReference>
<evidence type="ECO:0000256" key="5">
    <source>
        <dbReference type="ARBA" id="ARBA00023194"/>
    </source>
</evidence>
<feature type="domain" description="Carrier" evidence="6">
    <location>
        <begin position="1190"/>
        <end position="1265"/>
    </location>
</feature>
<evidence type="ECO:0000313" key="7">
    <source>
        <dbReference type="EMBL" id="RBP01239.1"/>
    </source>
</evidence>
<dbReference type="InterPro" id="IPR020806">
    <property type="entry name" value="PKS_PP-bd"/>
</dbReference>
<dbReference type="CDD" id="cd05930">
    <property type="entry name" value="A_NRPS"/>
    <property type="match status" value="2"/>
</dbReference>
<dbReference type="InterPro" id="IPR045851">
    <property type="entry name" value="AMP-bd_C_sf"/>
</dbReference>
<dbReference type="Gene3D" id="3.30.559.30">
    <property type="entry name" value="Nonribosomal peptide synthetase, condensation domain"/>
    <property type="match status" value="2"/>
</dbReference>
<dbReference type="Pfam" id="PF00668">
    <property type="entry name" value="Condensation"/>
    <property type="match status" value="2"/>
</dbReference>
<dbReference type="InterPro" id="IPR020845">
    <property type="entry name" value="AMP-binding_CS"/>
</dbReference>
<dbReference type="SUPFAM" id="SSF52777">
    <property type="entry name" value="CoA-dependent acyltransferases"/>
    <property type="match status" value="4"/>
</dbReference>
<dbReference type="NCBIfam" id="TIGR01733">
    <property type="entry name" value="AA-adenyl-dom"/>
    <property type="match status" value="2"/>
</dbReference>
<dbReference type="InterPro" id="IPR010071">
    <property type="entry name" value="AA_adenyl_dom"/>
</dbReference>
<dbReference type="FunFam" id="3.40.50.980:FF:000001">
    <property type="entry name" value="Non-ribosomal peptide synthetase"/>
    <property type="match status" value="2"/>
</dbReference>
<dbReference type="InterPro" id="IPR025110">
    <property type="entry name" value="AMP-bd_C"/>
</dbReference>
<dbReference type="InterPro" id="IPR023213">
    <property type="entry name" value="CAT-like_dom_sf"/>
</dbReference>
<feature type="non-terminal residue" evidence="7">
    <location>
        <position position="1"/>
    </location>
</feature>
<dbReference type="InterPro" id="IPR001031">
    <property type="entry name" value="Thioesterase"/>
</dbReference>
<dbReference type="SUPFAM" id="SSF56801">
    <property type="entry name" value="Acetyl-CoA synthetase-like"/>
    <property type="match status" value="3"/>
</dbReference>
<evidence type="ECO:0000313" key="8">
    <source>
        <dbReference type="Proteomes" id="UP000252118"/>
    </source>
</evidence>
<dbReference type="PROSITE" id="PS00455">
    <property type="entry name" value="AMP_BINDING"/>
    <property type="match status" value="2"/>
</dbReference>
<dbReference type="GO" id="GO:0008610">
    <property type="term" value="P:lipid biosynthetic process"/>
    <property type="evidence" value="ECO:0007669"/>
    <property type="project" value="UniProtKB-ARBA"/>
</dbReference>
<dbReference type="InterPro" id="IPR000873">
    <property type="entry name" value="AMP-dep_synth/lig_dom"/>
</dbReference>
<dbReference type="PROSITE" id="PS50075">
    <property type="entry name" value="CARRIER"/>
    <property type="match status" value="3"/>
</dbReference>
<dbReference type="FunFam" id="1.10.1200.10:FF:000005">
    <property type="entry name" value="Nonribosomal peptide synthetase 1"/>
    <property type="match status" value="1"/>
</dbReference>
<dbReference type="Gene3D" id="3.30.559.10">
    <property type="entry name" value="Chloramphenicol acetyltransferase-like domain"/>
    <property type="match status" value="2"/>
</dbReference>
<evidence type="ECO:0000256" key="2">
    <source>
        <dbReference type="ARBA" id="ARBA00006432"/>
    </source>
</evidence>
<accession>A0A366EIF5</accession>
<dbReference type="GO" id="GO:0005737">
    <property type="term" value="C:cytoplasm"/>
    <property type="evidence" value="ECO:0007669"/>
    <property type="project" value="TreeGrafter"/>
</dbReference>
<dbReference type="InterPro" id="IPR029058">
    <property type="entry name" value="AB_hydrolase_fold"/>
</dbReference>
<dbReference type="Gene3D" id="1.10.1200.10">
    <property type="entry name" value="ACP-like"/>
    <property type="match status" value="3"/>
</dbReference>
<dbReference type="InterPro" id="IPR009081">
    <property type="entry name" value="PP-bd_ACP"/>
</dbReference>
<keyword evidence="5" id="KW-0045">Antibiotic biosynthesis</keyword>
<dbReference type="NCBIfam" id="NF003417">
    <property type="entry name" value="PRK04813.1"/>
    <property type="match status" value="3"/>
</dbReference>
<keyword evidence="4" id="KW-0597">Phosphoprotein</keyword>
<feature type="domain" description="Carrier" evidence="6">
    <location>
        <begin position="139"/>
        <end position="214"/>
    </location>
</feature>
<dbReference type="FunFam" id="3.40.50.12780:FF:000012">
    <property type="entry name" value="Non-ribosomal peptide synthetase"/>
    <property type="match status" value="1"/>
</dbReference>
<dbReference type="Gene3D" id="3.40.50.1820">
    <property type="entry name" value="alpha/beta hydrolase"/>
    <property type="match status" value="1"/>
</dbReference>
<dbReference type="InterPro" id="IPR036736">
    <property type="entry name" value="ACP-like_sf"/>
</dbReference>
<dbReference type="GO" id="GO:0043041">
    <property type="term" value="P:amino acid activation for nonribosomal peptide biosynthetic process"/>
    <property type="evidence" value="ECO:0007669"/>
    <property type="project" value="TreeGrafter"/>
</dbReference>
<dbReference type="Pfam" id="PF00550">
    <property type="entry name" value="PP-binding"/>
    <property type="match status" value="3"/>
</dbReference>
<organism evidence="7 8">
    <name type="scientific">Rossellomorea aquimaris</name>
    <dbReference type="NCBI Taxonomy" id="189382"/>
    <lineage>
        <taxon>Bacteria</taxon>
        <taxon>Bacillati</taxon>
        <taxon>Bacillota</taxon>
        <taxon>Bacilli</taxon>
        <taxon>Bacillales</taxon>
        <taxon>Bacillaceae</taxon>
        <taxon>Rossellomorea</taxon>
    </lineage>
</organism>
<dbReference type="CDD" id="cd19531">
    <property type="entry name" value="LCL_NRPS-like"/>
    <property type="match status" value="1"/>
</dbReference>
<reference evidence="7 8" key="1">
    <citation type="submission" date="2018-06" db="EMBL/GenBank/DDBJ databases">
        <title>Freshwater and sediment microbial communities from various areas in North America, analyzing microbe dynamics in response to fracking.</title>
        <authorList>
            <person name="Lamendella R."/>
        </authorList>
    </citation>
    <scope>NUCLEOTIDE SEQUENCE [LARGE SCALE GENOMIC DNA]</scope>
    <source>
        <strain evidence="7 8">97B</strain>
    </source>
</reference>
<keyword evidence="3" id="KW-0596">Phosphopantetheine</keyword>
<dbReference type="GO" id="GO:0003824">
    <property type="term" value="F:catalytic activity"/>
    <property type="evidence" value="ECO:0007669"/>
    <property type="project" value="InterPro"/>
</dbReference>